<evidence type="ECO:0000313" key="10">
    <source>
        <dbReference type="Proteomes" id="UP000094469"/>
    </source>
</evidence>
<keyword evidence="6" id="KW-1133">Transmembrane helix</keyword>
<keyword evidence="1" id="KW-0134">Cell wall</keyword>
<dbReference type="RefSeq" id="WP_069638976.1">
    <property type="nucleotide sequence ID" value="NZ_JAFBEZ010000010.1"/>
</dbReference>
<keyword evidence="4" id="KW-0572">Peptidoglycan-anchor</keyword>
<dbReference type="InterPro" id="IPR019931">
    <property type="entry name" value="LPXTG_anchor"/>
</dbReference>
<evidence type="ECO:0000313" key="9">
    <source>
        <dbReference type="EMBL" id="OEG23501.1"/>
    </source>
</evidence>
<feature type="region of interest" description="Disordered" evidence="5">
    <location>
        <begin position="110"/>
        <end position="193"/>
    </location>
</feature>
<feature type="compositionally biased region" description="Low complexity" evidence="5">
    <location>
        <begin position="115"/>
        <end position="188"/>
    </location>
</feature>
<name>A0A1E5HEX7_9ENTE</name>
<feature type="transmembrane region" description="Helical" evidence="6">
    <location>
        <begin position="339"/>
        <end position="358"/>
    </location>
</feature>
<sequence length="364" mass="37933">MKKKLSLLGVTLLCSSALATTVTLPSKVFAEGASTSDSTSTNDLVAQLQAVIDGAKPYVDYTKYEKGPVDTLNMYIGFAESDITNGYISETTLPGHIDAINSALELVKSSPLDVSEPSSTESTSSSTSESESSSTESTSASTSESESSSTESTSSSTSESESSSSDSTSSSTSESESSSTDSTSSSTSEELKPTINVSDKTMYVGDKLTEEDILNWATFENVDGLKIGFEVIGDPIQVYKVGNTLAEPGVHQIRYYVEATTRASQKRYLAEETITLTINNRGITDTTSSTTTSSSSSTGITNTTSSPGAYTKPTGKTTPISSASAIAGLPQTGETNSPLLTVIGSMALLAGGAYVLTLKRKKSN</sequence>
<feature type="domain" description="Gram-positive cocci surface proteins LPxTG" evidence="8">
    <location>
        <begin position="329"/>
        <end position="364"/>
    </location>
</feature>
<feature type="chain" id="PRO_5039663525" description="Gram-positive cocci surface proteins LPxTG domain-containing protein" evidence="7">
    <location>
        <begin position="20"/>
        <end position="364"/>
    </location>
</feature>
<keyword evidence="6" id="KW-0812">Transmembrane</keyword>
<proteinExistence type="predicted"/>
<evidence type="ECO:0000256" key="6">
    <source>
        <dbReference type="SAM" id="Phobius"/>
    </source>
</evidence>
<organism evidence="9 10">
    <name type="scientific">Enterococcus ureilyticus</name>
    <dbReference type="NCBI Taxonomy" id="1131292"/>
    <lineage>
        <taxon>Bacteria</taxon>
        <taxon>Bacillati</taxon>
        <taxon>Bacillota</taxon>
        <taxon>Bacilli</taxon>
        <taxon>Lactobacillales</taxon>
        <taxon>Enterococcaceae</taxon>
        <taxon>Enterococcus</taxon>
    </lineage>
</organism>
<evidence type="ECO:0000256" key="1">
    <source>
        <dbReference type="ARBA" id="ARBA00022512"/>
    </source>
</evidence>
<evidence type="ECO:0000256" key="7">
    <source>
        <dbReference type="SAM" id="SignalP"/>
    </source>
</evidence>
<feature type="region of interest" description="Disordered" evidence="5">
    <location>
        <begin position="285"/>
        <end position="317"/>
    </location>
</feature>
<evidence type="ECO:0000256" key="4">
    <source>
        <dbReference type="ARBA" id="ARBA00023088"/>
    </source>
</evidence>
<accession>A0A1E5HEX7</accession>
<dbReference type="NCBIfam" id="TIGR01167">
    <property type="entry name" value="LPXTG_anchor"/>
    <property type="match status" value="1"/>
</dbReference>
<feature type="signal peptide" evidence="7">
    <location>
        <begin position="1"/>
        <end position="19"/>
    </location>
</feature>
<dbReference type="Proteomes" id="UP000094469">
    <property type="component" value="Unassembled WGS sequence"/>
</dbReference>
<dbReference type="AlphaFoldDB" id="A0A1E5HEX7"/>
<protein>
    <recommendedName>
        <fullName evidence="8">Gram-positive cocci surface proteins LPxTG domain-containing protein</fullName>
    </recommendedName>
</protein>
<keyword evidence="10" id="KW-1185">Reference proteome</keyword>
<feature type="compositionally biased region" description="Low complexity" evidence="5">
    <location>
        <begin position="285"/>
        <end position="306"/>
    </location>
</feature>
<dbReference type="EMBL" id="MIKC01000003">
    <property type="protein sequence ID" value="OEG23501.1"/>
    <property type="molecule type" value="Genomic_DNA"/>
</dbReference>
<dbReference type="Pfam" id="PF00746">
    <property type="entry name" value="Gram_pos_anchor"/>
    <property type="match status" value="1"/>
</dbReference>
<evidence type="ECO:0000256" key="5">
    <source>
        <dbReference type="SAM" id="MobiDB-lite"/>
    </source>
</evidence>
<evidence type="ECO:0000259" key="8">
    <source>
        <dbReference type="PROSITE" id="PS50847"/>
    </source>
</evidence>
<keyword evidence="2" id="KW-0964">Secreted</keyword>
<keyword evidence="3 7" id="KW-0732">Signal</keyword>
<dbReference type="PROSITE" id="PS50847">
    <property type="entry name" value="GRAM_POS_ANCHORING"/>
    <property type="match status" value="1"/>
</dbReference>
<keyword evidence="6" id="KW-0472">Membrane</keyword>
<evidence type="ECO:0000256" key="2">
    <source>
        <dbReference type="ARBA" id="ARBA00022525"/>
    </source>
</evidence>
<reference evidence="10" key="1">
    <citation type="submission" date="2016-09" db="EMBL/GenBank/DDBJ databases">
        <authorList>
            <person name="Gulvik C.A."/>
        </authorList>
    </citation>
    <scope>NUCLEOTIDE SEQUENCE [LARGE SCALE GENOMIC DNA]</scope>
    <source>
        <strain evidence="10">LMG 26676</strain>
    </source>
</reference>
<gene>
    <name evidence="9" type="ORF">BCR24_10710</name>
</gene>
<comment type="caution">
    <text evidence="9">The sequence shown here is derived from an EMBL/GenBank/DDBJ whole genome shotgun (WGS) entry which is preliminary data.</text>
</comment>
<evidence type="ECO:0000256" key="3">
    <source>
        <dbReference type="ARBA" id="ARBA00022729"/>
    </source>
</evidence>